<name>A0A6L5Z3F5_9RHOB</name>
<proteinExistence type="predicted"/>
<protein>
    <submittedName>
        <fullName evidence="3">Uncharacterized protein</fullName>
    </submittedName>
</protein>
<dbReference type="RefSeq" id="WP_154447086.1">
    <property type="nucleotide sequence ID" value="NZ_WIND01000010.1"/>
</dbReference>
<gene>
    <name evidence="3" type="ORF">GE300_13405</name>
</gene>
<evidence type="ECO:0000256" key="2">
    <source>
        <dbReference type="SAM" id="MobiDB-lite"/>
    </source>
</evidence>
<sequence>MQNVAGAHFSAIGLVRGQKHAQGVREAKESELPLPDAVRHIPPREYRNARAHAIRATELRLKAQEANLDNREAHLFLDEVAVDLKMANAERVEREASKKEHAAQEELARAGQVRSEADAYAEGLTEGLEAIIAHQIDYQPEDESHQIRLCDGPAAMTPEKQSGLWDRVRPAYDRLLKFAKKAALFRERIYGLRRSEEEVARRAKIVVDAEQRAGRPVDEVLAQVMADAEGREYNEDDFPGAWAIQKRADPQVIEKRLVGMTNQIIRGCYLATRDAAEITAEGQAIHSDFVRGQTVLEYEAGRRGFDLDTGRHDPKAAADPERAKLHTDQDFQSITVIRRDNQSQLVGH</sequence>
<organism evidence="3 4">
    <name type="scientific">Halovulum marinum</name>
    <dbReference type="NCBI Taxonomy" id="2662447"/>
    <lineage>
        <taxon>Bacteria</taxon>
        <taxon>Pseudomonadati</taxon>
        <taxon>Pseudomonadota</taxon>
        <taxon>Alphaproteobacteria</taxon>
        <taxon>Rhodobacterales</taxon>
        <taxon>Paracoccaceae</taxon>
        <taxon>Halovulum</taxon>
    </lineage>
</organism>
<dbReference type="AlphaFoldDB" id="A0A6L5Z3F5"/>
<evidence type="ECO:0000313" key="4">
    <source>
        <dbReference type="Proteomes" id="UP000474957"/>
    </source>
</evidence>
<reference evidence="3 4" key="1">
    <citation type="submission" date="2019-10" db="EMBL/GenBank/DDBJ databases">
        <title>Cognatihalovulum marinum gen. nov. sp. nov., a new member of the family Rhodobacteraceae isolated from deep seawater of the Northwest Indian Ocean.</title>
        <authorList>
            <person name="Ruan C."/>
            <person name="Wang J."/>
            <person name="Zheng X."/>
            <person name="Song L."/>
            <person name="Zhu Y."/>
            <person name="Huang Y."/>
            <person name="Lu Z."/>
            <person name="Du W."/>
            <person name="Huang L."/>
            <person name="Dai X."/>
        </authorList>
    </citation>
    <scope>NUCLEOTIDE SEQUENCE [LARGE SCALE GENOMIC DNA]</scope>
    <source>
        <strain evidence="3 4">2CG4</strain>
    </source>
</reference>
<feature type="coiled-coil region" evidence="1">
    <location>
        <begin position="54"/>
        <end position="109"/>
    </location>
</feature>
<dbReference type="EMBL" id="WIND01000010">
    <property type="protein sequence ID" value="MSU90600.1"/>
    <property type="molecule type" value="Genomic_DNA"/>
</dbReference>
<dbReference type="Proteomes" id="UP000474957">
    <property type="component" value="Unassembled WGS sequence"/>
</dbReference>
<keyword evidence="4" id="KW-1185">Reference proteome</keyword>
<evidence type="ECO:0000256" key="1">
    <source>
        <dbReference type="SAM" id="Coils"/>
    </source>
</evidence>
<evidence type="ECO:0000313" key="3">
    <source>
        <dbReference type="EMBL" id="MSU90600.1"/>
    </source>
</evidence>
<feature type="region of interest" description="Disordered" evidence="2">
    <location>
        <begin position="306"/>
        <end position="325"/>
    </location>
</feature>
<accession>A0A6L5Z3F5</accession>
<keyword evidence="1" id="KW-0175">Coiled coil</keyword>
<comment type="caution">
    <text evidence="3">The sequence shown here is derived from an EMBL/GenBank/DDBJ whole genome shotgun (WGS) entry which is preliminary data.</text>
</comment>